<comment type="caution">
    <text evidence="1">The sequence shown here is derived from an EMBL/GenBank/DDBJ whole genome shotgun (WGS) entry which is preliminary data.</text>
</comment>
<keyword evidence="2" id="KW-1185">Reference proteome</keyword>
<reference evidence="1" key="1">
    <citation type="journal article" date="2014" name="Int. J. Syst. Evol. Microbiol.">
        <title>Complete genome sequence of Corynebacterium casei LMG S-19264T (=DSM 44701T), isolated from a smear-ripened cheese.</title>
        <authorList>
            <consortium name="US DOE Joint Genome Institute (JGI-PGF)"/>
            <person name="Walter F."/>
            <person name="Albersmeier A."/>
            <person name="Kalinowski J."/>
            <person name="Ruckert C."/>
        </authorList>
    </citation>
    <scope>NUCLEOTIDE SEQUENCE</scope>
    <source>
        <strain evidence="1">KCTC 23310</strain>
    </source>
</reference>
<reference evidence="1" key="2">
    <citation type="submission" date="2020-09" db="EMBL/GenBank/DDBJ databases">
        <authorList>
            <person name="Sun Q."/>
            <person name="Kim S."/>
        </authorList>
    </citation>
    <scope>NUCLEOTIDE SEQUENCE</scope>
    <source>
        <strain evidence="1">KCTC 23310</strain>
    </source>
</reference>
<dbReference type="AlphaFoldDB" id="A0A918TE99"/>
<accession>A0A918TE99</accession>
<gene>
    <name evidence="1" type="ORF">GCM10007315_01760</name>
</gene>
<proteinExistence type="predicted"/>
<name>A0A918TE99_9RHOB</name>
<sequence>MPVMGITTQPYTMRNPGDYASIITNRLDFPPHLIHANVSISSIMAYDDDVRALACISRVRYLDVGGNVQTVVLPAFWDINAQLNFVQDRCISIEWVNVISKGQATVTLTVFHY</sequence>
<dbReference type="Proteomes" id="UP000638981">
    <property type="component" value="Unassembled WGS sequence"/>
</dbReference>
<evidence type="ECO:0000313" key="1">
    <source>
        <dbReference type="EMBL" id="GHC44234.1"/>
    </source>
</evidence>
<evidence type="ECO:0000313" key="2">
    <source>
        <dbReference type="Proteomes" id="UP000638981"/>
    </source>
</evidence>
<protein>
    <submittedName>
        <fullName evidence="1">Uncharacterized protein</fullName>
    </submittedName>
</protein>
<organism evidence="1 2">
    <name type="scientific">Neogemmobacter tilapiae</name>
    <dbReference type="NCBI Taxonomy" id="875041"/>
    <lineage>
        <taxon>Bacteria</taxon>
        <taxon>Pseudomonadati</taxon>
        <taxon>Pseudomonadota</taxon>
        <taxon>Alphaproteobacteria</taxon>
        <taxon>Rhodobacterales</taxon>
        <taxon>Paracoccaceae</taxon>
        <taxon>Neogemmobacter</taxon>
    </lineage>
</organism>
<dbReference type="EMBL" id="BMYJ01000001">
    <property type="protein sequence ID" value="GHC44234.1"/>
    <property type="molecule type" value="Genomic_DNA"/>
</dbReference>